<dbReference type="AlphaFoldDB" id="A0AA41W5A6"/>
<dbReference type="GO" id="GO:0015031">
    <property type="term" value="P:protein transport"/>
    <property type="evidence" value="ECO:0007669"/>
    <property type="project" value="UniProtKB-KW"/>
</dbReference>
<keyword evidence="5" id="KW-0813">Transport</keyword>
<evidence type="ECO:0000256" key="10">
    <source>
        <dbReference type="ARBA" id="ARBA00023186"/>
    </source>
</evidence>
<dbReference type="Proteomes" id="UP001165393">
    <property type="component" value="Unassembled WGS sequence"/>
</dbReference>
<dbReference type="InterPro" id="IPR004565">
    <property type="entry name" value="OM_lipoprot_LolB"/>
</dbReference>
<reference evidence="14 15" key="1">
    <citation type="journal article" date="2013" name="Antonie Van Leeuwenhoek">
        <title>Echinimonas agarilytica gen. nov., sp. nov., a new gammaproteobacterium isolated from the sea urchin Strongylocentrotus intermedius.</title>
        <authorList>
            <person name="Nedashkovskaya O.I."/>
            <person name="Stenkova A.M."/>
            <person name="Zhukova N.V."/>
            <person name="Van Trappen S."/>
            <person name="Lee J.S."/>
            <person name="Kim S.B."/>
        </authorList>
    </citation>
    <scope>NUCLEOTIDE SEQUENCE [LARGE SCALE GENOMIC DNA]</scope>
    <source>
        <strain evidence="14 15">KMM 6351</strain>
    </source>
</reference>
<evidence type="ECO:0000313" key="15">
    <source>
        <dbReference type="Proteomes" id="UP001165393"/>
    </source>
</evidence>
<evidence type="ECO:0000256" key="11">
    <source>
        <dbReference type="ARBA" id="ARBA00023237"/>
    </source>
</evidence>
<dbReference type="Gene3D" id="2.50.20.10">
    <property type="entry name" value="Lipoprotein localisation LolA/LolB/LppX"/>
    <property type="match status" value="1"/>
</dbReference>
<keyword evidence="9" id="KW-0564">Palmitate</keyword>
<keyword evidence="8" id="KW-0472">Membrane</keyword>
<evidence type="ECO:0000256" key="1">
    <source>
        <dbReference type="ARBA" id="ARBA00004459"/>
    </source>
</evidence>
<keyword evidence="10" id="KW-0143">Chaperone</keyword>
<dbReference type="SUPFAM" id="SSF89392">
    <property type="entry name" value="Prokaryotic lipoproteins and lipoprotein localization factors"/>
    <property type="match status" value="1"/>
</dbReference>
<keyword evidence="15" id="KW-1185">Reference proteome</keyword>
<dbReference type="Pfam" id="PF03550">
    <property type="entry name" value="LolB"/>
    <property type="match status" value="1"/>
</dbReference>
<proteinExistence type="inferred from homology"/>
<evidence type="ECO:0000256" key="8">
    <source>
        <dbReference type="ARBA" id="ARBA00023136"/>
    </source>
</evidence>
<evidence type="ECO:0000256" key="9">
    <source>
        <dbReference type="ARBA" id="ARBA00023139"/>
    </source>
</evidence>
<evidence type="ECO:0000256" key="6">
    <source>
        <dbReference type="ARBA" id="ARBA00022729"/>
    </source>
</evidence>
<evidence type="ECO:0000256" key="4">
    <source>
        <dbReference type="ARBA" id="ARBA00016202"/>
    </source>
</evidence>
<name>A0AA41W5A6_9GAMM</name>
<feature type="chain" id="PRO_5041261628" description="Outer-membrane lipoprotein LolB" evidence="13">
    <location>
        <begin position="20"/>
        <end position="210"/>
    </location>
</feature>
<sequence length="210" mass="23427">MKHCLLLALFLTLNGCALFSPELPPDSTHVNVTSELMSKYVAHRHALNKLEQWHASGKIAIITPDDRQSTRMNWAHHSTHSKLILSNMLGVTLLEAEQSGAIARIKADGQEHTGSSLATLVWQLSGFKMPISAMTQWLTGNAEPNHISNMSLDANGHLLGFNQTLEGWGDEWKVTYNAYYPESKSMPALPSTITLKHPELTIKLVIHQWR</sequence>
<evidence type="ECO:0000256" key="2">
    <source>
        <dbReference type="ARBA" id="ARBA00009696"/>
    </source>
</evidence>
<dbReference type="EMBL" id="JAMQGP010000002">
    <property type="protein sequence ID" value="MCM2679186.1"/>
    <property type="molecule type" value="Genomic_DNA"/>
</dbReference>
<dbReference type="InterPro" id="IPR029046">
    <property type="entry name" value="LolA/LolB/LppX"/>
</dbReference>
<gene>
    <name evidence="14" type="primary">lolB</name>
    <name evidence="14" type="ORF">NAF29_05785</name>
</gene>
<comment type="similarity">
    <text evidence="2">Belongs to the LolB family.</text>
</comment>
<organism evidence="14 15">
    <name type="scientific">Echinimonas agarilytica</name>
    <dbReference type="NCBI Taxonomy" id="1215918"/>
    <lineage>
        <taxon>Bacteria</taxon>
        <taxon>Pseudomonadati</taxon>
        <taxon>Pseudomonadota</taxon>
        <taxon>Gammaproteobacteria</taxon>
        <taxon>Alteromonadales</taxon>
        <taxon>Echinimonadaceae</taxon>
        <taxon>Echinimonas</taxon>
    </lineage>
</organism>
<evidence type="ECO:0000256" key="13">
    <source>
        <dbReference type="SAM" id="SignalP"/>
    </source>
</evidence>
<evidence type="ECO:0000313" key="14">
    <source>
        <dbReference type="EMBL" id="MCM2679186.1"/>
    </source>
</evidence>
<dbReference type="RefSeq" id="WP_251260546.1">
    <property type="nucleotide sequence ID" value="NZ_JAMQGP010000002.1"/>
</dbReference>
<keyword evidence="7" id="KW-0653">Protein transport</keyword>
<evidence type="ECO:0000256" key="12">
    <source>
        <dbReference type="ARBA" id="ARBA00023288"/>
    </source>
</evidence>
<comment type="subcellular location">
    <subcellularLocation>
        <location evidence="1">Cell outer membrane</location>
        <topology evidence="1">Lipid-anchor</topology>
    </subcellularLocation>
</comment>
<dbReference type="GO" id="GO:0009279">
    <property type="term" value="C:cell outer membrane"/>
    <property type="evidence" value="ECO:0007669"/>
    <property type="project" value="UniProtKB-SubCell"/>
</dbReference>
<protein>
    <recommendedName>
        <fullName evidence="4">Outer-membrane lipoprotein LolB</fullName>
    </recommendedName>
</protein>
<dbReference type="CDD" id="cd16326">
    <property type="entry name" value="LolB"/>
    <property type="match status" value="1"/>
</dbReference>
<dbReference type="NCBIfam" id="TIGR00548">
    <property type="entry name" value="lolB"/>
    <property type="match status" value="1"/>
</dbReference>
<evidence type="ECO:0000256" key="5">
    <source>
        <dbReference type="ARBA" id="ARBA00022448"/>
    </source>
</evidence>
<comment type="subunit">
    <text evidence="3">Monomer.</text>
</comment>
<keyword evidence="6 13" id="KW-0732">Signal</keyword>
<comment type="caution">
    <text evidence="14">The sequence shown here is derived from an EMBL/GenBank/DDBJ whole genome shotgun (WGS) entry which is preliminary data.</text>
</comment>
<keyword evidence="11" id="KW-0998">Cell outer membrane</keyword>
<feature type="signal peptide" evidence="13">
    <location>
        <begin position="1"/>
        <end position="19"/>
    </location>
</feature>
<accession>A0AA41W5A6</accession>
<evidence type="ECO:0000256" key="7">
    <source>
        <dbReference type="ARBA" id="ARBA00022927"/>
    </source>
</evidence>
<keyword evidence="12 14" id="KW-0449">Lipoprotein</keyword>
<evidence type="ECO:0000256" key="3">
    <source>
        <dbReference type="ARBA" id="ARBA00011245"/>
    </source>
</evidence>